<dbReference type="InterPro" id="IPR002110">
    <property type="entry name" value="Ankyrin_rpt"/>
</dbReference>
<evidence type="ECO:0000256" key="4">
    <source>
        <dbReference type="SAM" id="MobiDB-lite"/>
    </source>
</evidence>
<feature type="repeat" description="ANK" evidence="3">
    <location>
        <begin position="273"/>
        <end position="305"/>
    </location>
</feature>
<dbReference type="EMBL" id="CP020569">
    <property type="protein sequence ID" value="ARF57621.1"/>
    <property type="molecule type" value="Genomic_DNA"/>
</dbReference>
<proteinExistence type="predicted"/>
<keyword evidence="6" id="KW-1185">Reference proteome</keyword>
<dbReference type="InterPro" id="IPR036770">
    <property type="entry name" value="Ankyrin_rpt-contain_sf"/>
</dbReference>
<dbReference type="SUPFAM" id="SSF48403">
    <property type="entry name" value="Ankyrin repeat"/>
    <property type="match status" value="1"/>
</dbReference>
<accession>A0A1V0TXI9</accession>
<evidence type="ECO:0000313" key="6">
    <source>
        <dbReference type="Proteomes" id="UP000192726"/>
    </source>
</evidence>
<dbReference type="SMART" id="SM00248">
    <property type="entry name" value="ANK"/>
    <property type="match status" value="2"/>
</dbReference>
<evidence type="ECO:0000256" key="3">
    <source>
        <dbReference type="PROSITE-ProRule" id="PRU00023"/>
    </source>
</evidence>
<dbReference type="PANTHER" id="PTHR24189:SF50">
    <property type="entry name" value="ANKYRIN REPEAT AND SOCS BOX PROTEIN 2"/>
    <property type="match status" value="1"/>
</dbReference>
<sequence>MNFFEGPITSCTTSEPPARPLALGAYEPAEEEESAPRDRFVPARLSRVVEIGAGPDVRIMLTGWEIWPGSVTMQLSVFLRQIPPGGRWGADGPGPGALRCGLLLADGRKVTTLDAAPWPTAGRSGPTLRLSGGSGGAFHYQMALHLSQLPPAGPTRLVVEWPDEQVPETATDIDATALRHLAGEALEIWPDAGSQAPAADGPEVRSFLGVGFGPSEIMAPAPYPEPPGPWTPPAADPSRADWEGMRHDHWLDADLVRARLANGADPDATDPDNRATPLHLAAAHGSPEAVAALLARTADADARDDEGCTPLWHAVCHGAQANAALLLEAGADAWRSQLGGRSPGRLALTTALAPLFAGLPGAVPLTDEERAAQRDADERIAVFRGVGTEGLSVAFVLGIDEDEAVRRLGGDPRNSPVRDVDAEPGPDGTDLYGFDPYDVDEAERWVGVTGVNGGCVLIQPSWYGMSTDAVLNALSPGTTAYGVSFNPKGGTFGTFSRNGRTALGEEIGKPGHHSGSPEGHWLYRFWDWDVPEDMWGADVLAYASAMAGLRLTDAAAVDGPPRRWVEIPENSPLLE</sequence>
<reference evidence="5 6" key="1">
    <citation type="submission" date="2017-04" db="EMBL/GenBank/DDBJ databases">
        <title>Complete Genome Sequence of Streptomyces gilvosporeus F607, a Capable Producer of Natamycin.</title>
        <authorList>
            <person name="Zong G."/>
            <person name="Zhong C."/>
            <person name="Fu J."/>
            <person name="Qin R."/>
            <person name="Cao G."/>
        </authorList>
    </citation>
    <scope>NUCLEOTIDE SEQUENCE [LARGE SCALE GENOMIC DNA]</scope>
    <source>
        <strain evidence="5 6">F607</strain>
    </source>
</reference>
<feature type="region of interest" description="Disordered" evidence="4">
    <location>
        <begin position="407"/>
        <end position="432"/>
    </location>
</feature>
<keyword evidence="2 3" id="KW-0040">ANK repeat</keyword>
<dbReference type="AlphaFoldDB" id="A0A1V0TXI9"/>
<evidence type="ECO:0000256" key="1">
    <source>
        <dbReference type="ARBA" id="ARBA00022737"/>
    </source>
</evidence>
<feature type="compositionally biased region" description="Basic and acidic residues" evidence="4">
    <location>
        <begin position="407"/>
        <end position="421"/>
    </location>
</feature>
<dbReference type="InterPro" id="IPR050745">
    <property type="entry name" value="Multifunctional_regulatory"/>
</dbReference>
<dbReference type="Gene3D" id="1.25.40.20">
    <property type="entry name" value="Ankyrin repeat-containing domain"/>
    <property type="match status" value="1"/>
</dbReference>
<dbReference type="RefSeq" id="WP_083107602.1">
    <property type="nucleotide sequence ID" value="NZ_CP020569.1"/>
</dbReference>
<keyword evidence="1" id="KW-0677">Repeat</keyword>
<dbReference type="PROSITE" id="PS50297">
    <property type="entry name" value="ANK_REP_REGION"/>
    <property type="match status" value="1"/>
</dbReference>
<dbReference type="OrthoDB" id="3283992at2"/>
<name>A0A1V0TXI9_9ACTN</name>
<dbReference type="Proteomes" id="UP000192726">
    <property type="component" value="Chromosome"/>
</dbReference>
<feature type="region of interest" description="Disordered" evidence="4">
    <location>
        <begin position="1"/>
        <end position="20"/>
    </location>
</feature>
<protein>
    <submittedName>
        <fullName evidence="5">Uncharacterized protein</fullName>
    </submittedName>
</protein>
<gene>
    <name evidence="5" type="ORF">B1H19_28575</name>
</gene>
<organism evidence="5 6">
    <name type="scientific">Streptomyces gilvosporeus</name>
    <dbReference type="NCBI Taxonomy" id="553510"/>
    <lineage>
        <taxon>Bacteria</taxon>
        <taxon>Bacillati</taxon>
        <taxon>Actinomycetota</taxon>
        <taxon>Actinomycetes</taxon>
        <taxon>Kitasatosporales</taxon>
        <taxon>Streptomycetaceae</taxon>
        <taxon>Streptomyces</taxon>
    </lineage>
</organism>
<evidence type="ECO:0000313" key="5">
    <source>
        <dbReference type="EMBL" id="ARF57621.1"/>
    </source>
</evidence>
<dbReference type="STRING" id="553510.B1H19_28575"/>
<dbReference type="PROSITE" id="PS50088">
    <property type="entry name" value="ANK_REPEAT"/>
    <property type="match status" value="1"/>
</dbReference>
<dbReference type="KEGG" id="sgv:B1H19_28575"/>
<dbReference type="PANTHER" id="PTHR24189">
    <property type="entry name" value="MYOTROPHIN"/>
    <property type="match status" value="1"/>
</dbReference>
<dbReference type="Pfam" id="PF12796">
    <property type="entry name" value="Ank_2"/>
    <property type="match status" value="1"/>
</dbReference>
<evidence type="ECO:0000256" key="2">
    <source>
        <dbReference type="ARBA" id="ARBA00023043"/>
    </source>
</evidence>